<proteinExistence type="predicted"/>
<evidence type="ECO:0000256" key="5">
    <source>
        <dbReference type="ARBA" id="ARBA00023180"/>
    </source>
</evidence>
<keyword evidence="2" id="KW-0134">Cell wall</keyword>
<name>C5M7M4_CANTT</name>
<dbReference type="RefSeq" id="XP_002547549.1">
    <property type="nucleotide sequence ID" value="XM_002547503.1"/>
</dbReference>
<dbReference type="HOGENOM" id="CLU_029456_0_0_1"/>
<keyword evidence="3" id="KW-0964">Secreted</keyword>
<keyword evidence="5" id="KW-0325">Glycoprotein</keyword>
<gene>
    <name evidence="8" type="ORF">CTRG_01856</name>
</gene>
<dbReference type="OrthoDB" id="4096612at2759"/>
<dbReference type="GeneID" id="8300119"/>
<dbReference type="VEuPathDB" id="FungiDB:CTRG_01856"/>
<reference evidence="8 9" key="1">
    <citation type="journal article" date="2009" name="Nature">
        <title>Evolution of pathogenicity and sexual reproduction in eight Candida genomes.</title>
        <authorList>
            <person name="Butler G."/>
            <person name="Rasmussen M.D."/>
            <person name="Lin M.F."/>
            <person name="Santos M.A."/>
            <person name="Sakthikumar S."/>
            <person name="Munro C.A."/>
            <person name="Rheinbay E."/>
            <person name="Grabherr M."/>
            <person name="Forche A."/>
            <person name="Reedy J.L."/>
            <person name="Agrafioti I."/>
            <person name="Arnaud M.B."/>
            <person name="Bates S."/>
            <person name="Brown A.J."/>
            <person name="Brunke S."/>
            <person name="Costanzo M.C."/>
            <person name="Fitzpatrick D.A."/>
            <person name="de Groot P.W."/>
            <person name="Harris D."/>
            <person name="Hoyer L.L."/>
            <person name="Hube B."/>
            <person name="Klis F.M."/>
            <person name="Kodira C."/>
            <person name="Lennard N."/>
            <person name="Logue M.E."/>
            <person name="Martin R."/>
            <person name="Neiman A.M."/>
            <person name="Nikolaou E."/>
            <person name="Quail M.A."/>
            <person name="Quinn J."/>
            <person name="Santos M.C."/>
            <person name="Schmitzberger F.F."/>
            <person name="Sherlock G."/>
            <person name="Shah P."/>
            <person name="Silverstein K.A."/>
            <person name="Skrzypek M.S."/>
            <person name="Soll D."/>
            <person name="Staggs R."/>
            <person name="Stansfield I."/>
            <person name="Stumpf M.P."/>
            <person name="Sudbery P.E."/>
            <person name="Srikantha T."/>
            <person name="Zeng Q."/>
            <person name="Berman J."/>
            <person name="Berriman M."/>
            <person name="Heitman J."/>
            <person name="Gow N.A."/>
            <person name="Lorenz M.C."/>
            <person name="Birren B.W."/>
            <person name="Kellis M."/>
            <person name="Cuomo C.A."/>
        </authorList>
    </citation>
    <scope>NUCLEOTIDE SEQUENCE [LARGE SCALE GENOMIC DNA]</scope>
    <source>
        <strain evidence="9">ATCC MYA-3404 / T1</strain>
    </source>
</reference>
<dbReference type="STRING" id="294747.C5M7M4"/>
<feature type="signal peptide" evidence="7">
    <location>
        <begin position="1"/>
        <end position="20"/>
    </location>
</feature>
<evidence type="ECO:0000256" key="2">
    <source>
        <dbReference type="ARBA" id="ARBA00022512"/>
    </source>
</evidence>
<accession>C5M7M4</accession>
<dbReference type="InterPro" id="IPR025928">
    <property type="entry name" value="Flocculin_t3_rpt"/>
</dbReference>
<evidence type="ECO:0000313" key="9">
    <source>
        <dbReference type="Proteomes" id="UP000002037"/>
    </source>
</evidence>
<sequence length="631" mass="65582">MRFSTVAAFATTLFATSAVAKQVACIVDNKQVDVVDLETGTCPFTVPEKYPVSFRFVSPEDYDVEWYYTRIDNEKYSTDIRNAGRVINVPARLLYGRPGAPLFQVHLEKEPASNSTAAIRKRLMKEVPIAKRDEVDDFIASIEDTEGTAVEGGDLILQVEDVVESSSAAGASTAEESSTAASGAEESSAATSGAEESSAVSGAEESTTGAPEVTVTTESEVIITVTSCSNDICVGTTVPGAETTVTTTVSGTTTIYTTYCPVSSVETVESTKIITVTSCSDNKCEETTVEATPLTTETVTEGTVTEYVTYCPLSSGAEEESTKIITVTSCSNDICVATTVPGVKTTVSTAAPNGETTVYTTYCPESSVETVESTKIITVTSCSEDKCEETTVEATPSTAETVVEGTTTEYVTYCPVTSGAEGAEEESTKIVTVTSCSNDVCVATTVPAVKTTVSTAAPGGETTVYTTYCPESSVETVESTKIITQVVCSEDKCHETTVEATPSTTSGTVAGETEVTEYVTYCPVTTAPGETVATEVVTSEGSVYVPETVEVTSEGSTYETVVYKTVSKATEGTTEAAETPAGPTTVTTASASGSAVASGSETGVISTYEGSAAVNGASFLALAMIPLAYFF</sequence>
<dbReference type="KEGG" id="ctp:CTRG_01856"/>
<feature type="region of interest" description="Disordered" evidence="6">
    <location>
        <begin position="570"/>
        <end position="593"/>
    </location>
</feature>
<evidence type="ECO:0000256" key="4">
    <source>
        <dbReference type="ARBA" id="ARBA00022729"/>
    </source>
</evidence>
<dbReference type="EMBL" id="GG692396">
    <property type="protein sequence ID" value="EER34994.1"/>
    <property type="molecule type" value="Genomic_DNA"/>
</dbReference>
<keyword evidence="9" id="KW-1185">Reference proteome</keyword>
<feature type="chain" id="PRO_5002952750" description="Yeast-form wall Protein 1" evidence="7">
    <location>
        <begin position="21"/>
        <end position="631"/>
    </location>
</feature>
<organism evidence="8 9">
    <name type="scientific">Candida tropicalis (strain ATCC MYA-3404 / T1)</name>
    <name type="common">Yeast</name>
    <dbReference type="NCBI Taxonomy" id="294747"/>
    <lineage>
        <taxon>Eukaryota</taxon>
        <taxon>Fungi</taxon>
        <taxon>Dikarya</taxon>
        <taxon>Ascomycota</taxon>
        <taxon>Saccharomycotina</taxon>
        <taxon>Pichiomycetes</taxon>
        <taxon>Debaryomycetaceae</taxon>
        <taxon>Candida/Lodderomyces clade</taxon>
        <taxon>Candida</taxon>
    </lineage>
</organism>
<keyword evidence="4 7" id="KW-0732">Signal</keyword>
<evidence type="ECO:0000256" key="7">
    <source>
        <dbReference type="SAM" id="SignalP"/>
    </source>
</evidence>
<evidence type="ECO:0000256" key="3">
    <source>
        <dbReference type="ARBA" id="ARBA00022525"/>
    </source>
</evidence>
<evidence type="ECO:0000256" key="6">
    <source>
        <dbReference type="SAM" id="MobiDB-lite"/>
    </source>
</evidence>
<dbReference type="GO" id="GO:0009277">
    <property type="term" value="C:fungal-type cell wall"/>
    <property type="evidence" value="ECO:0007669"/>
    <property type="project" value="UniProtKB-ARBA"/>
</dbReference>
<dbReference type="eggNOG" id="ENOG502SG2D">
    <property type="taxonomic scope" value="Eukaryota"/>
</dbReference>
<dbReference type="Pfam" id="PF13928">
    <property type="entry name" value="Flocculin_t3"/>
    <property type="match status" value="6"/>
</dbReference>
<evidence type="ECO:0008006" key="10">
    <source>
        <dbReference type="Google" id="ProtNLM"/>
    </source>
</evidence>
<comment type="subcellular location">
    <subcellularLocation>
        <location evidence="1">Secreted</location>
        <location evidence="1">Cell wall</location>
    </subcellularLocation>
</comment>
<dbReference type="Proteomes" id="UP000002037">
    <property type="component" value="Unassembled WGS sequence"/>
</dbReference>
<evidence type="ECO:0000256" key="1">
    <source>
        <dbReference type="ARBA" id="ARBA00004191"/>
    </source>
</evidence>
<evidence type="ECO:0000313" key="8">
    <source>
        <dbReference type="EMBL" id="EER34994.1"/>
    </source>
</evidence>
<feature type="region of interest" description="Disordered" evidence="6">
    <location>
        <begin position="167"/>
        <end position="214"/>
    </location>
</feature>
<dbReference type="AlphaFoldDB" id="C5M7M4"/>
<protein>
    <recommendedName>
        <fullName evidence="10">Yeast-form wall Protein 1</fullName>
    </recommendedName>
</protein>